<proteinExistence type="inferred from homology"/>
<keyword evidence="3" id="KW-0804">Transcription</keyword>
<comment type="similarity">
    <text evidence="5">Belongs to the TAF13 family.</text>
</comment>
<dbReference type="OrthoDB" id="10266074at2759"/>
<evidence type="ECO:0000313" key="8">
    <source>
        <dbReference type="EMBL" id="KAJ1958932.1"/>
    </source>
</evidence>
<keyword evidence="2" id="KW-0805">Transcription regulation</keyword>
<accession>A0A9W8E1M3</accession>
<evidence type="ECO:0000256" key="3">
    <source>
        <dbReference type="ARBA" id="ARBA00023163"/>
    </source>
</evidence>
<dbReference type="AlphaFoldDB" id="A0A9W8E1M3"/>
<comment type="subcellular location">
    <subcellularLocation>
        <location evidence="1">Nucleus</location>
    </subcellularLocation>
</comment>
<name>A0A9W8E1M3_9FUNG</name>
<evidence type="ECO:0000256" key="7">
    <source>
        <dbReference type="SAM" id="MobiDB-lite"/>
    </source>
</evidence>
<dbReference type="InterPro" id="IPR003195">
    <property type="entry name" value="TFIID_TAF13"/>
</dbReference>
<evidence type="ECO:0000313" key="9">
    <source>
        <dbReference type="Proteomes" id="UP001150925"/>
    </source>
</evidence>
<feature type="region of interest" description="Disordered" evidence="7">
    <location>
        <begin position="98"/>
        <end position="119"/>
    </location>
</feature>
<sequence>MDYKLKPMPKRRLLTREISLMMHGFGDVPQPAPDSVGVMEDILFDYITDMCFQAGRLADRRGKVTVQDFKFALRNDEKKLARVEELLNMAEVIRESRRLFSDDEEEPKPTVVDPLAPTK</sequence>
<dbReference type="Pfam" id="PF02269">
    <property type="entry name" value="TFIID-18kDa"/>
    <property type="match status" value="1"/>
</dbReference>
<dbReference type="SUPFAM" id="SSF47113">
    <property type="entry name" value="Histone-fold"/>
    <property type="match status" value="1"/>
</dbReference>
<keyword evidence="4" id="KW-0539">Nucleus</keyword>
<dbReference type="CDD" id="cd07978">
    <property type="entry name" value="HFD_TAF13"/>
    <property type="match status" value="1"/>
</dbReference>
<evidence type="ECO:0000256" key="4">
    <source>
        <dbReference type="ARBA" id="ARBA00023242"/>
    </source>
</evidence>
<comment type="caution">
    <text evidence="8">The sequence shown here is derived from an EMBL/GenBank/DDBJ whole genome shotgun (WGS) entry which is preliminary data.</text>
</comment>
<dbReference type="GO" id="GO:0046982">
    <property type="term" value="F:protein heterodimerization activity"/>
    <property type="evidence" value="ECO:0007669"/>
    <property type="project" value="InterPro"/>
</dbReference>
<evidence type="ECO:0000256" key="2">
    <source>
        <dbReference type="ARBA" id="ARBA00023015"/>
    </source>
</evidence>
<dbReference type="Gene3D" id="1.10.20.10">
    <property type="entry name" value="Histone, subunit A"/>
    <property type="match status" value="1"/>
</dbReference>
<dbReference type="PANTHER" id="PTHR11380:SF5">
    <property type="entry name" value="TRANSCRIPTION INITIATION FACTOR TFIID SUBUNIT 13"/>
    <property type="match status" value="1"/>
</dbReference>
<evidence type="ECO:0000256" key="5">
    <source>
        <dbReference type="ARBA" id="ARBA00038392"/>
    </source>
</evidence>
<keyword evidence="9" id="KW-1185">Reference proteome</keyword>
<dbReference type="GO" id="GO:0005669">
    <property type="term" value="C:transcription factor TFIID complex"/>
    <property type="evidence" value="ECO:0007669"/>
    <property type="project" value="TreeGrafter"/>
</dbReference>
<reference evidence="8" key="1">
    <citation type="submission" date="2022-07" db="EMBL/GenBank/DDBJ databases">
        <title>Phylogenomic reconstructions and comparative analyses of Kickxellomycotina fungi.</title>
        <authorList>
            <person name="Reynolds N.K."/>
            <person name="Stajich J.E."/>
            <person name="Barry K."/>
            <person name="Grigoriev I.V."/>
            <person name="Crous P."/>
            <person name="Smith M.E."/>
        </authorList>
    </citation>
    <scope>NUCLEOTIDE SEQUENCE</scope>
    <source>
        <strain evidence="8">RSA 1196</strain>
    </source>
</reference>
<dbReference type="EMBL" id="JANBPY010001728">
    <property type="protein sequence ID" value="KAJ1958932.1"/>
    <property type="molecule type" value="Genomic_DNA"/>
</dbReference>
<dbReference type="PANTHER" id="PTHR11380">
    <property type="entry name" value="TRANSCRIPTION INITIATION FACTOR TFIID/SUPT3-RELATED"/>
    <property type="match status" value="1"/>
</dbReference>
<organism evidence="8 9">
    <name type="scientific">Dispira parvispora</name>
    <dbReference type="NCBI Taxonomy" id="1520584"/>
    <lineage>
        <taxon>Eukaryota</taxon>
        <taxon>Fungi</taxon>
        <taxon>Fungi incertae sedis</taxon>
        <taxon>Zoopagomycota</taxon>
        <taxon>Kickxellomycotina</taxon>
        <taxon>Dimargaritomycetes</taxon>
        <taxon>Dimargaritales</taxon>
        <taxon>Dimargaritaceae</taxon>
        <taxon>Dispira</taxon>
    </lineage>
</organism>
<dbReference type="Proteomes" id="UP001150925">
    <property type="component" value="Unassembled WGS sequence"/>
</dbReference>
<dbReference type="InterPro" id="IPR009072">
    <property type="entry name" value="Histone-fold"/>
</dbReference>
<gene>
    <name evidence="8" type="ORF">IWQ62_004818</name>
</gene>
<evidence type="ECO:0000256" key="6">
    <source>
        <dbReference type="ARBA" id="ARBA00040136"/>
    </source>
</evidence>
<dbReference type="GO" id="GO:0051123">
    <property type="term" value="P:RNA polymerase II preinitiation complex assembly"/>
    <property type="evidence" value="ECO:0007669"/>
    <property type="project" value="TreeGrafter"/>
</dbReference>
<evidence type="ECO:0000256" key="1">
    <source>
        <dbReference type="ARBA" id="ARBA00004123"/>
    </source>
</evidence>
<protein>
    <recommendedName>
        <fullName evidence="6">Transcription initiation factor TFIID subunit 13</fullName>
    </recommendedName>
</protein>